<feature type="compositionally biased region" description="Basic and acidic residues" evidence="1">
    <location>
        <begin position="303"/>
        <end position="362"/>
    </location>
</feature>
<gene>
    <name evidence="2" type="ORF">LY90DRAFT_707195</name>
</gene>
<dbReference type="EMBL" id="MCOG01000250">
    <property type="protein sequence ID" value="ORY22301.1"/>
    <property type="molecule type" value="Genomic_DNA"/>
</dbReference>
<feature type="compositionally biased region" description="Basic and acidic residues" evidence="1">
    <location>
        <begin position="1"/>
        <end position="17"/>
    </location>
</feature>
<organism evidence="2 3">
    <name type="scientific">Neocallimastix californiae</name>
    <dbReference type="NCBI Taxonomy" id="1754190"/>
    <lineage>
        <taxon>Eukaryota</taxon>
        <taxon>Fungi</taxon>
        <taxon>Fungi incertae sedis</taxon>
        <taxon>Chytridiomycota</taxon>
        <taxon>Chytridiomycota incertae sedis</taxon>
        <taxon>Neocallimastigomycetes</taxon>
        <taxon>Neocallimastigales</taxon>
        <taxon>Neocallimastigaceae</taxon>
        <taxon>Neocallimastix</taxon>
    </lineage>
</organism>
<sequence length="362" mass="41614">MEKEKEKINGKENHEDNENNNNNNEYKNESNVIEYSDINSNEATGSFLNSKKFNESGSKNSSQENINNLNENKKSSDELKVDVIKVNDKDKNSKIVKEGRIIHLKKLTWSNDLIYPANNETEANEHDEDNVSENSYIDKRDKIIEYQQDLIKKLESAIERLHANTTVNEMVQTDANIIDCLNTNDDDKKIVEKVENEPIEDSWIYLKNTGLKVVEVEVRNQGSLARISLKNDNLIIPAFINESINAINLLTTLNQNNNNPSENNNIKTSSHEIVNRGIITRISSSISEITGNKNRSESVSSLKDAKAISKEEKKKEKEAKKEMKQLEKAKKKEEKEKAKKEKEEAKKEKERIKKELKEQKKK</sequence>
<evidence type="ECO:0000313" key="3">
    <source>
        <dbReference type="Proteomes" id="UP000193920"/>
    </source>
</evidence>
<comment type="caution">
    <text evidence="2">The sequence shown here is derived from an EMBL/GenBank/DDBJ whole genome shotgun (WGS) entry which is preliminary data.</text>
</comment>
<accession>A0A1Y2AI89</accession>
<feature type="compositionally biased region" description="Low complexity" evidence="1">
    <location>
        <begin position="19"/>
        <end position="31"/>
    </location>
</feature>
<evidence type="ECO:0000256" key="1">
    <source>
        <dbReference type="SAM" id="MobiDB-lite"/>
    </source>
</evidence>
<feature type="region of interest" description="Disordered" evidence="1">
    <location>
        <begin position="291"/>
        <end position="362"/>
    </location>
</feature>
<dbReference type="AlphaFoldDB" id="A0A1Y2AI89"/>
<feature type="compositionally biased region" description="Polar residues" evidence="1">
    <location>
        <begin position="37"/>
        <end position="70"/>
    </location>
</feature>
<feature type="region of interest" description="Disordered" evidence="1">
    <location>
        <begin position="1"/>
        <end position="73"/>
    </location>
</feature>
<reference evidence="2 3" key="1">
    <citation type="submission" date="2016-08" db="EMBL/GenBank/DDBJ databases">
        <title>A Parts List for Fungal Cellulosomes Revealed by Comparative Genomics.</title>
        <authorList>
            <consortium name="DOE Joint Genome Institute"/>
            <person name="Haitjema C.H."/>
            <person name="Gilmore S.P."/>
            <person name="Henske J.K."/>
            <person name="Solomon K.V."/>
            <person name="De Groot R."/>
            <person name="Kuo A."/>
            <person name="Mondo S.J."/>
            <person name="Salamov A.A."/>
            <person name="Labutti K."/>
            <person name="Zhao Z."/>
            <person name="Chiniquy J."/>
            <person name="Barry K."/>
            <person name="Brewer H.M."/>
            <person name="Purvine S.O."/>
            <person name="Wright A.T."/>
            <person name="Boxma B."/>
            <person name="Van Alen T."/>
            <person name="Hackstein J.H."/>
            <person name="Baker S.E."/>
            <person name="Grigoriev I.V."/>
            <person name="O'Malley M.A."/>
        </authorList>
    </citation>
    <scope>NUCLEOTIDE SEQUENCE [LARGE SCALE GENOMIC DNA]</scope>
    <source>
        <strain evidence="2 3">G1</strain>
    </source>
</reference>
<dbReference type="Proteomes" id="UP000193920">
    <property type="component" value="Unassembled WGS sequence"/>
</dbReference>
<protein>
    <submittedName>
        <fullName evidence="2">Uncharacterized protein</fullName>
    </submittedName>
</protein>
<name>A0A1Y2AI89_9FUNG</name>
<keyword evidence="3" id="KW-1185">Reference proteome</keyword>
<evidence type="ECO:0000313" key="2">
    <source>
        <dbReference type="EMBL" id="ORY22301.1"/>
    </source>
</evidence>
<dbReference type="OrthoDB" id="10676308at2759"/>
<proteinExistence type="predicted"/>